<evidence type="ECO:0000256" key="1">
    <source>
        <dbReference type="ARBA" id="ARBA00004370"/>
    </source>
</evidence>
<evidence type="ECO:0000256" key="4">
    <source>
        <dbReference type="ARBA" id="ARBA00022692"/>
    </source>
</evidence>
<sequence length="544" mass="59053">MQGAAASDPMAVMGGSTSMVVVVSAALAVILVPWLWAALVRLVWQPHAVTRAFARQGVRGPPYRFFLGNTGEARAMRAAASGATLHRSSHDIVPLVMPHLQSYTRGRRATARGSTPVLSLGRYDMVKRVLSSDKAGGHFVKPVMTPALTAIMGAGLIMVEGHDWARHRRVVAPAFAADKVRMMAGAMASCAGEVVQSWAEEVAAAAGREGEVVEVGRCFRELTADVISRTAFGSSYRRGKEVFLAQRELLLVAMAAMDGVRVPGGQYVPTRANVRRWQLERKVRATLRGIVDERLAAAAAAAARESSQSPVEMGYGTDLLGLMLKANAPAGQSQRRRAVMTMDEIIDECKTFFFAGHETTAHLLTWSMFLLGTHPDWQRRLRDEVLRECGGGDALNLNKLELVTMVLYETLRLYGPISSIERQATADVELCGGVKVPKGTVLSLPFATLHRDEDAWGADAVCVVREPIQQFNPLRFRDAAHPSALMLAFSAGPRSCVGQDMAMLEAKATLALILRRFRFEVVPGYVHAPAGHLAPEVQVVLKLL</sequence>
<dbReference type="GO" id="GO:0004497">
    <property type="term" value="F:monooxygenase activity"/>
    <property type="evidence" value="ECO:0007669"/>
    <property type="project" value="UniProtKB-KW"/>
</dbReference>
<name>A0AAQ3PWS1_PASNO</name>
<evidence type="ECO:0000256" key="12">
    <source>
        <dbReference type="RuleBase" id="RU000461"/>
    </source>
</evidence>
<evidence type="ECO:0000313" key="15">
    <source>
        <dbReference type="Proteomes" id="UP001341281"/>
    </source>
</evidence>
<dbReference type="PRINTS" id="PR00385">
    <property type="entry name" value="P450"/>
</dbReference>
<dbReference type="Gene3D" id="1.10.630.10">
    <property type="entry name" value="Cytochrome P450"/>
    <property type="match status" value="1"/>
</dbReference>
<feature type="transmembrane region" description="Helical" evidence="13">
    <location>
        <begin position="20"/>
        <end position="44"/>
    </location>
</feature>
<dbReference type="InterPro" id="IPR017972">
    <property type="entry name" value="Cyt_P450_CS"/>
</dbReference>
<evidence type="ECO:0000256" key="13">
    <source>
        <dbReference type="SAM" id="Phobius"/>
    </source>
</evidence>
<keyword evidence="8 11" id="KW-0408">Iron</keyword>
<dbReference type="InterPro" id="IPR036396">
    <property type="entry name" value="Cyt_P450_sf"/>
</dbReference>
<dbReference type="InterPro" id="IPR050665">
    <property type="entry name" value="Cytochrome_P450_Monooxygen"/>
</dbReference>
<evidence type="ECO:0000256" key="11">
    <source>
        <dbReference type="PIRSR" id="PIRSR602401-1"/>
    </source>
</evidence>
<organism evidence="14 15">
    <name type="scientific">Paspalum notatum var. saurae</name>
    <dbReference type="NCBI Taxonomy" id="547442"/>
    <lineage>
        <taxon>Eukaryota</taxon>
        <taxon>Viridiplantae</taxon>
        <taxon>Streptophyta</taxon>
        <taxon>Embryophyta</taxon>
        <taxon>Tracheophyta</taxon>
        <taxon>Spermatophyta</taxon>
        <taxon>Magnoliopsida</taxon>
        <taxon>Liliopsida</taxon>
        <taxon>Poales</taxon>
        <taxon>Poaceae</taxon>
        <taxon>PACMAD clade</taxon>
        <taxon>Panicoideae</taxon>
        <taxon>Andropogonodae</taxon>
        <taxon>Paspaleae</taxon>
        <taxon>Paspalinae</taxon>
        <taxon>Paspalum</taxon>
    </lineage>
</organism>
<proteinExistence type="inferred from homology"/>
<dbReference type="PRINTS" id="PR00463">
    <property type="entry name" value="EP450I"/>
</dbReference>
<protein>
    <recommendedName>
        <fullName evidence="16">Cytochrome P450</fullName>
    </recommendedName>
</protein>
<reference evidence="14 15" key="1">
    <citation type="submission" date="2024-02" db="EMBL/GenBank/DDBJ databases">
        <title>High-quality chromosome-scale genome assembly of Pensacola bahiagrass (Paspalum notatum Flugge var. saurae).</title>
        <authorList>
            <person name="Vega J.M."/>
            <person name="Podio M."/>
            <person name="Orjuela J."/>
            <person name="Siena L.A."/>
            <person name="Pessino S.C."/>
            <person name="Combes M.C."/>
            <person name="Mariac C."/>
            <person name="Albertini E."/>
            <person name="Pupilli F."/>
            <person name="Ortiz J.P.A."/>
            <person name="Leblanc O."/>
        </authorList>
    </citation>
    <scope>NUCLEOTIDE SEQUENCE [LARGE SCALE GENOMIC DNA]</scope>
    <source>
        <strain evidence="14">R1</strain>
        <tissue evidence="14">Leaf</tissue>
    </source>
</reference>
<dbReference type="InterPro" id="IPR001128">
    <property type="entry name" value="Cyt_P450"/>
</dbReference>
<keyword evidence="5 11" id="KW-0479">Metal-binding</keyword>
<dbReference type="InterPro" id="IPR002401">
    <property type="entry name" value="Cyt_P450_E_grp-I"/>
</dbReference>
<keyword evidence="4 13" id="KW-0812">Transmembrane</keyword>
<evidence type="ECO:0000256" key="8">
    <source>
        <dbReference type="ARBA" id="ARBA00023004"/>
    </source>
</evidence>
<keyword evidence="9 12" id="KW-0503">Monooxygenase</keyword>
<feature type="binding site" description="axial binding residue" evidence="11">
    <location>
        <position position="496"/>
    </location>
    <ligand>
        <name>heme</name>
        <dbReference type="ChEBI" id="CHEBI:30413"/>
    </ligand>
    <ligandPart>
        <name>Fe</name>
        <dbReference type="ChEBI" id="CHEBI:18248"/>
    </ligandPart>
</feature>
<keyword evidence="15" id="KW-1185">Reference proteome</keyword>
<dbReference type="GO" id="GO:0016020">
    <property type="term" value="C:membrane"/>
    <property type="evidence" value="ECO:0007669"/>
    <property type="project" value="UniProtKB-SubCell"/>
</dbReference>
<dbReference type="GO" id="GO:0020037">
    <property type="term" value="F:heme binding"/>
    <property type="evidence" value="ECO:0007669"/>
    <property type="project" value="InterPro"/>
</dbReference>
<evidence type="ECO:0000256" key="10">
    <source>
        <dbReference type="ARBA" id="ARBA00023136"/>
    </source>
</evidence>
<evidence type="ECO:0000256" key="5">
    <source>
        <dbReference type="ARBA" id="ARBA00022723"/>
    </source>
</evidence>
<dbReference type="PANTHER" id="PTHR24282:SF100">
    <property type="entry name" value="OS06G0191800 PROTEIN"/>
    <property type="match status" value="1"/>
</dbReference>
<dbReference type="EMBL" id="CP144745">
    <property type="protein sequence ID" value="WVZ54199.1"/>
    <property type="molecule type" value="Genomic_DNA"/>
</dbReference>
<dbReference type="GO" id="GO:0005506">
    <property type="term" value="F:iron ion binding"/>
    <property type="evidence" value="ECO:0007669"/>
    <property type="project" value="InterPro"/>
</dbReference>
<keyword evidence="7 12" id="KW-0560">Oxidoreductase</keyword>
<evidence type="ECO:0000256" key="2">
    <source>
        <dbReference type="ARBA" id="ARBA00010617"/>
    </source>
</evidence>
<evidence type="ECO:0000256" key="7">
    <source>
        <dbReference type="ARBA" id="ARBA00023002"/>
    </source>
</evidence>
<dbReference type="GO" id="GO:0016705">
    <property type="term" value="F:oxidoreductase activity, acting on paired donors, with incorporation or reduction of molecular oxygen"/>
    <property type="evidence" value="ECO:0007669"/>
    <property type="project" value="InterPro"/>
</dbReference>
<comment type="similarity">
    <text evidence="2 12">Belongs to the cytochrome P450 family.</text>
</comment>
<dbReference type="PANTHER" id="PTHR24282">
    <property type="entry name" value="CYTOCHROME P450 FAMILY MEMBER"/>
    <property type="match status" value="1"/>
</dbReference>
<dbReference type="Proteomes" id="UP001341281">
    <property type="component" value="Chromosome 01"/>
</dbReference>
<dbReference type="Pfam" id="PF00067">
    <property type="entry name" value="p450"/>
    <property type="match status" value="1"/>
</dbReference>
<evidence type="ECO:0008006" key="16">
    <source>
        <dbReference type="Google" id="ProtNLM"/>
    </source>
</evidence>
<gene>
    <name evidence="14" type="ORF">U9M48_005036</name>
</gene>
<keyword evidence="6 13" id="KW-1133">Transmembrane helix</keyword>
<evidence type="ECO:0000313" key="14">
    <source>
        <dbReference type="EMBL" id="WVZ54199.1"/>
    </source>
</evidence>
<keyword evidence="3 11" id="KW-0349">Heme</keyword>
<dbReference type="GO" id="GO:0006629">
    <property type="term" value="P:lipid metabolic process"/>
    <property type="evidence" value="ECO:0007669"/>
    <property type="project" value="UniProtKB-ARBA"/>
</dbReference>
<evidence type="ECO:0000256" key="6">
    <source>
        <dbReference type="ARBA" id="ARBA00022989"/>
    </source>
</evidence>
<comment type="subcellular location">
    <subcellularLocation>
        <location evidence="1">Membrane</location>
    </subcellularLocation>
</comment>
<dbReference type="PROSITE" id="PS00086">
    <property type="entry name" value="CYTOCHROME_P450"/>
    <property type="match status" value="1"/>
</dbReference>
<keyword evidence="10 13" id="KW-0472">Membrane</keyword>
<comment type="cofactor">
    <cofactor evidence="11">
        <name>heme</name>
        <dbReference type="ChEBI" id="CHEBI:30413"/>
    </cofactor>
</comment>
<dbReference type="SUPFAM" id="SSF48264">
    <property type="entry name" value="Cytochrome P450"/>
    <property type="match status" value="1"/>
</dbReference>
<evidence type="ECO:0000256" key="9">
    <source>
        <dbReference type="ARBA" id="ARBA00023033"/>
    </source>
</evidence>
<accession>A0AAQ3PWS1</accession>
<dbReference type="AlphaFoldDB" id="A0AAQ3PWS1"/>
<evidence type="ECO:0000256" key="3">
    <source>
        <dbReference type="ARBA" id="ARBA00022617"/>
    </source>
</evidence>